<proteinExistence type="predicted"/>
<evidence type="ECO:0000313" key="3">
    <source>
        <dbReference type="Proteomes" id="UP000310754"/>
    </source>
</evidence>
<name>A0A4S4A594_9HYPH</name>
<dbReference type="EMBL" id="SSOA01000001">
    <property type="protein sequence ID" value="THF53655.1"/>
    <property type="molecule type" value="Genomic_DNA"/>
</dbReference>
<comment type="caution">
    <text evidence="2">The sequence shown here is derived from an EMBL/GenBank/DDBJ whole genome shotgun (WGS) entry which is preliminary data.</text>
</comment>
<protein>
    <submittedName>
        <fullName evidence="2">Uncharacterized protein</fullName>
    </submittedName>
</protein>
<dbReference type="AlphaFoldDB" id="A0A4S4A594"/>
<sequence>MRNFTILCGYGFVFNELLEGLSGFGKRWLIDSAQKPVVFVSCIRILSVYVAIYPYFAGQSKYQINFVVFCFAPVRKLKHEKPHAR</sequence>
<gene>
    <name evidence="2" type="ORF">E6C51_00565</name>
</gene>
<evidence type="ECO:0000313" key="2">
    <source>
        <dbReference type="EMBL" id="THF53655.1"/>
    </source>
</evidence>
<keyword evidence="1" id="KW-1133">Transmembrane helix</keyword>
<evidence type="ECO:0000256" key="1">
    <source>
        <dbReference type="SAM" id="Phobius"/>
    </source>
</evidence>
<dbReference type="Proteomes" id="UP000310754">
    <property type="component" value="Unassembled WGS sequence"/>
</dbReference>
<dbReference type="RefSeq" id="WP_190234677.1">
    <property type="nucleotide sequence ID" value="NZ_SSOA01000001.1"/>
</dbReference>
<keyword evidence="1" id="KW-0472">Membrane</keyword>
<feature type="transmembrane region" description="Helical" evidence="1">
    <location>
        <begin position="37"/>
        <end position="56"/>
    </location>
</feature>
<organism evidence="2 3">
    <name type="scientific">Allorhizobium terrae</name>
    <dbReference type="NCBI Taxonomy" id="1848972"/>
    <lineage>
        <taxon>Bacteria</taxon>
        <taxon>Pseudomonadati</taxon>
        <taxon>Pseudomonadota</taxon>
        <taxon>Alphaproteobacteria</taxon>
        <taxon>Hyphomicrobiales</taxon>
        <taxon>Rhizobiaceae</taxon>
        <taxon>Rhizobium/Agrobacterium group</taxon>
        <taxon>Allorhizobium</taxon>
    </lineage>
</organism>
<reference evidence="2 3" key="1">
    <citation type="submission" date="2019-04" db="EMBL/GenBank/DDBJ databases">
        <title>Rhizobium terrae sp. nov., isolated from a paddy soil.</title>
        <authorList>
            <person name="Lin S.-Y."/>
            <person name="Hameed A."/>
            <person name="Huang H.-I."/>
            <person name="Young C.-C."/>
        </authorList>
    </citation>
    <scope>NUCLEOTIDE SEQUENCE [LARGE SCALE GENOMIC DNA]</scope>
    <source>
        <strain evidence="2 3">CC-HIH110</strain>
    </source>
</reference>
<keyword evidence="3" id="KW-1185">Reference proteome</keyword>
<keyword evidence="1" id="KW-0812">Transmembrane</keyword>
<accession>A0A4S4A594</accession>